<dbReference type="EMBL" id="VJZT01000013">
    <property type="protein sequence ID" value="TRX37602.1"/>
    <property type="molecule type" value="Genomic_DNA"/>
</dbReference>
<accession>A0A553DY39</accession>
<reference evidence="1 2" key="1">
    <citation type="submission" date="2019-07" db="EMBL/GenBank/DDBJ databases">
        <title>Novel species of Flavobacterium.</title>
        <authorList>
            <person name="Liu Q."/>
            <person name="Xin Y.-H."/>
        </authorList>
    </citation>
    <scope>NUCLEOTIDE SEQUENCE [LARGE SCALE GENOMIC DNA]</scope>
    <source>
        <strain evidence="1 2">LB1R34</strain>
    </source>
</reference>
<name>A0A553DY39_9FLAO</name>
<dbReference type="Proteomes" id="UP000316371">
    <property type="component" value="Unassembled WGS sequence"/>
</dbReference>
<protein>
    <recommendedName>
        <fullName evidence="3">Response regulatory domain-containing protein</fullName>
    </recommendedName>
</protein>
<comment type="caution">
    <text evidence="1">The sequence shown here is derived from an EMBL/GenBank/DDBJ whole genome shotgun (WGS) entry which is preliminary data.</text>
</comment>
<organism evidence="1 2">
    <name type="scientific">Flavobacterium restrictum</name>
    <dbReference type="NCBI Taxonomy" id="2594428"/>
    <lineage>
        <taxon>Bacteria</taxon>
        <taxon>Pseudomonadati</taxon>
        <taxon>Bacteroidota</taxon>
        <taxon>Flavobacteriia</taxon>
        <taxon>Flavobacteriales</taxon>
        <taxon>Flavobacteriaceae</taxon>
        <taxon>Flavobacterium</taxon>
    </lineage>
</organism>
<proteinExistence type="predicted"/>
<gene>
    <name evidence="1" type="ORF">FNW21_12525</name>
</gene>
<dbReference type="OrthoDB" id="1374164at2"/>
<dbReference type="AlphaFoldDB" id="A0A553DY39"/>
<keyword evidence="2" id="KW-1185">Reference proteome</keyword>
<sequence length="117" mass="14149">MNKRKGLVCDNQKYFSRFLNYEFKDDFSFDVYRDFEHLDHNDLNDYSVIIFVVYLEEELFDLMKVYKKEIPLIVCTFNKKILGQLQQVEDIFLVDSSKLRSQLITDMKYCFNSLIND</sequence>
<evidence type="ECO:0000313" key="1">
    <source>
        <dbReference type="EMBL" id="TRX37602.1"/>
    </source>
</evidence>
<evidence type="ECO:0008006" key="3">
    <source>
        <dbReference type="Google" id="ProtNLM"/>
    </source>
</evidence>
<evidence type="ECO:0000313" key="2">
    <source>
        <dbReference type="Proteomes" id="UP000316371"/>
    </source>
</evidence>
<dbReference type="RefSeq" id="WP_144257094.1">
    <property type="nucleotide sequence ID" value="NZ_VJZT01000013.1"/>
</dbReference>